<keyword evidence="7" id="KW-1185">Reference proteome</keyword>
<evidence type="ECO:0000259" key="1">
    <source>
        <dbReference type="Pfam" id="PF07624"/>
    </source>
</evidence>
<dbReference type="AlphaFoldDB" id="A0A517RMW8"/>
<reference evidence="6 7" key="1">
    <citation type="submission" date="2019-02" db="EMBL/GenBank/DDBJ databases">
        <title>Deep-cultivation of Planctomycetes and their phenomic and genomic characterization uncovers novel biology.</title>
        <authorList>
            <person name="Wiegand S."/>
            <person name="Jogler M."/>
            <person name="Boedeker C."/>
            <person name="Pinto D."/>
            <person name="Vollmers J."/>
            <person name="Rivas-Marin E."/>
            <person name="Kohn T."/>
            <person name="Peeters S.H."/>
            <person name="Heuer A."/>
            <person name="Rast P."/>
            <person name="Oberbeckmann S."/>
            <person name="Bunk B."/>
            <person name="Jeske O."/>
            <person name="Meyerdierks A."/>
            <person name="Storesund J.E."/>
            <person name="Kallscheuer N."/>
            <person name="Luecker S."/>
            <person name="Lage O.M."/>
            <person name="Pohl T."/>
            <person name="Merkel B.J."/>
            <person name="Hornburger P."/>
            <person name="Mueller R.-W."/>
            <person name="Bruemmer F."/>
            <person name="Labrenz M."/>
            <person name="Spormann A.M."/>
            <person name="Op den Camp H."/>
            <person name="Overmann J."/>
            <person name="Amann R."/>
            <person name="Jetten M.S.M."/>
            <person name="Mascher T."/>
            <person name="Medema M.H."/>
            <person name="Devos D.P."/>
            <person name="Kaster A.-K."/>
            <person name="Ovreas L."/>
            <person name="Rohde M."/>
            <person name="Galperin M.Y."/>
            <person name="Jogler C."/>
        </authorList>
    </citation>
    <scope>NUCLEOTIDE SEQUENCE [LARGE SCALE GENOMIC DNA]</scope>
    <source>
        <strain evidence="6 7">Pan241w</strain>
    </source>
</reference>
<dbReference type="InterPro" id="IPR013043">
    <property type="entry name" value="DUF1595"/>
</dbReference>
<organism evidence="6 7">
    <name type="scientific">Gimesia alba</name>
    <dbReference type="NCBI Taxonomy" id="2527973"/>
    <lineage>
        <taxon>Bacteria</taxon>
        <taxon>Pseudomonadati</taxon>
        <taxon>Planctomycetota</taxon>
        <taxon>Planctomycetia</taxon>
        <taxon>Planctomycetales</taxon>
        <taxon>Planctomycetaceae</taxon>
        <taxon>Gimesia</taxon>
    </lineage>
</organism>
<evidence type="ECO:0000259" key="2">
    <source>
        <dbReference type="Pfam" id="PF07626"/>
    </source>
</evidence>
<feature type="domain" description="DUF1587" evidence="2">
    <location>
        <begin position="56"/>
        <end position="123"/>
    </location>
</feature>
<feature type="domain" description="DUF1588" evidence="3">
    <location>
        <begin position="575"/>
        <end position="672"/>
    </location>
</feature>
<name>A0A517RMW8_9PLAN</name>
<evidence type="ECO:0000259" key="3">
    <source>
        <dbReference type="Pfam" id="PF07627"/>
    </source>
</evidence>
<dbReference type="Pfam" id="PF07624">
    <property type="entry name" value="PSD2"/>
    <property type="match status" value="1"/>
</dbReference>
<evidence type="ECO:0000313" key="7">
    <source>
        <dbReference type="Proteomes" id="UP000317171"/>
    </source>
</evidence>
<sequence length="773" mass="87412">MQRFERAFVSRIFLCTLFCSSLFGCESESQIERTVLASQATKNRTAEISHPKSNVRRLTRTEYRNTVRDLLHLKFEENDDPTQALPPDPVIDGFDKRAAALMLDGALLNEYLQAAIEIADRAIVTSDLTQPPVPTERLRFEFEDIPLHPYEVTTRPWAELKENGLVLMSGSAGSKRGLRRNQREPMIPISGRYTIRVRAAADRGVRDERALLRVWRPEVGQTLHETYVDAPLDAPQTYEITLPLNPEGADSLVVIFVNGTNFGQANLLHMEMNAAVEQALAAGNPRRAAQLRAQMRAEGVIATSRPNPATLSTAELPRLFLDWIEIEGPLYETWPPRSHQTVFFAGDAGTNDVAYARQIFRRLLPKAYRRPVNDAEIEEIIQVVTKELEEGEPFTEAVKTGLITMFCSPHFLLIADQLDQGSERLNDFELAERLSYFLWSSQPDNKLFELARTGTLREPRILLSQTRRMLDDVKVDALTTDFACQWLKVDEVDRFAPDVELYPVYARPENARLDDDLQAEMLGYFREMLRGNHSIAHFLDSDWTVLNERLARFYQIDGVSGNAFRKVALPSDSPRGGLLGMAGFHRWGSDGNRTKPVHRGVYLLDVLLNDRPPLPPLDVGEVEPNPPGENLSVRDRLAAHRQIPGCAECHQKIDAYGLALENFNAIGQWRDTQDGEIRNWAARGGAPPIDASGELPDGSKYKDFREFKQLLCEQEERFVQPLAEKLFAYALARRLESRDTRSIQAAVKHAEQHGRTLRALIEGIVQSEAFQSH</sequence>
<dbReference type="Pfam" id="PF07627">
    <property type="entry name" value="PSCyt3"/>
    <property type="match status" value="1"/>
</dbReference>
<dbReference type="Pfam" id="PF07626">
    <property type="entry name" value="PSD3"/>
    <property type="match status" value="1"/>
</dbReference>
<feature type="domain" description="DUF1592" evidence="4">
    <location>
        <begin position="425"/>
        <end position="556"/>
    </location>
</feature>
<dbReference type="InterPro" id="IPR013042">
    <property type="entry name" value="DUF1592"/>
</dbReference>
<evidence type="ECO:0000259" key="5">
    <source>
        <dbReference type="Pfam" id="PF07637"/>
    </source>
</evidence>
<dbReference type="EMBL" id="CP036269">
    <property type="protein sequence ID" value="QDT45223.1"/>
    <property type="molecule type" value="Genomic_DNA"/>
</dbReference>
<evidence type="ECO:0000313" key="6">
    <source>
        <dbReference type="EMBL" id="QDT45223.1"/>
    </source>
</evidence>
<dbReference type="InterPro" id="IPR011478">
    <property type="entry name" value="DUF1585"/>
</dbReference>
<feature type="domain" description="DUF1585" evidence="1">
    <location>
        <begin position="697"/>
        <end position="770"/>
    </location>
</feature>
<dbReference type="Pfam" id="PF07631">
    <property type="entry name" value="PSD4"/>
    <property type="match status" value="1"/>
</dbReference>
<dbReference type="KEGG" id="gaz:Pan241w_53420"/>
<dbReference type="PROSITE" id="PS51257">
    <property type="entry name" value="PROKAR_LIPOPROTEIN"/>
    <property type="match status" value="1"/>
</dbReference>
<gene>
    <name evidence="6" type="ORF">Pan241w_53420</name>
</gene>
<protein>
    <recommendedName>
        <fullName evidence="8">DUF1592 domain-containing protein</fullName>
    </recommendedName>
</protein>
<dbReference type="OrthoDB" id="175242at2"/>
<proteinExistence type="predicted"/>
<dbReference type="Pfam" id="PF07637">
    <property type="entry name" value="PSD5"/>
    <property type="match status" value="1"/>
</dbReference>
<dbReference type="Proteomes" id="UP000317171">
    <property type="component" value="Chromosome"/>
</dbReference>
<evidence type="ECO:0000259" key="4">
    <source>
        <dbReference type="Pfam" id="PF07631"/>
    </source>
</evidence>
<feature type="domain" description="DUF1595" evidence="5">
    <location>
        <begin position="355"/>
        <end position="412"/>
    </location>
</feature>
<dbReference type="InterPro" id="IPR013036">
    <property type="entry name" value="DUF1587"/>
</dbReference>
<dbReference type="InterPro" id="IPR013039">
    <property type="entry name" value="DUF1588"/>
</dbReference>
<accession>A0A517RMW8</accession>
<evidence type="ECO:0008006" key="8">
    <source>
        <dbReference type="Google" id="ProtNLM"/>
    </source>
</evidence>
<dbReference type="RefSeq" id="WP_145221466.1">
    <property type="nucleotide sequence ID" value="NZ_CP036269.1"/>
</dbReference>